<dbReference type="InterPro" id="IPR000551">
    <property type="entry name" value="MerR-type_HTH_dom"/>
</dbReference>
<dbReference type="Gene3D" id="1.10.1660.10">
    <property type="match status" value="1"/>
</dbReference>
<protein>
    <submittedName>
        <fullName evidence="8">Cu(I)-responsive transcriptional regulator</fullName>
    </submittedName>
</protein>
<evidence type="ECO:0000256" key="1">
    <source>
        <dbReference type="ARBA" id="ARBA00004496"/>
    </source>
</evidence>
<evidence type="ECO:0000313" key="9">
    <source>
        <dbReference type="Proteomes" id="UP001301140"/>
    </source>
</evidence>
<keyword evidence="6" id="KW-0175">Coiled coil</keyword>
<organism evidence="8 9">
    <name type="scientific">Marinimicrococcus flavescens</name>
    <dbReference type="NCBI Taxonomy" id="3031815"/>
    <lineage>
        <taxon>Bacteria</taxon>
        <taxon>Pseudomonadati</taxon>
        <taxon>Pseudomonadota</taxon>
        <taxon>Alphaproteobacteria</taxon>
        <taxon>Geminicoccales</taxon>
        <taxon>Geminicoccaceae</taxon>
        <taxon>Marinimicrococcus</taxon>
    </lineage>
</organism>
<evidence type="ECO:0000256" key="2">
    <source>
        <dbReference type="ARBA" id="ARBA00022490"/>
    </source>
</evidence>
<dbReference type="PANTHER" id="PTHR30204:SF94">
    <property type="entry name" value="HEAVY METAL-DEPENDENT TRANSCRIPTIONAL REGULATOR HI_0293-RELATED"/>
    <property type="match status" value="1"/>
</dbReference>
<dbReference type="GO" id="GO:0005507">
    <property type="term" value="F:copper ion binding"/>
    <property type="evidence" value="ECO:0007669"/>
    <property type="project" value="InterPro"/>
</dbReference>
<keyword evidence="9" id="KW-1185">Reference proteome</keyword>
<evidence type="ECO:0000259" key="7">
    <source>
        <dbReference type="PROSITE" id="PS50937"/>
    </source>
</evidence>
<name>A0AAP3XQP0_9PROT</name>
<proteinExistence type="predicted"/>
<dbReference type="RefSeq" id="WP_327787604.1">
    <property type="nucleotide sequence ID" value="NZ_JARGEQ010000013.1"/>
</dbReference>
<dbReference type="SMART" id="SM00422">
    <property type="entry name" value="HTH_MERR"/>
    <property type="match status" value="1"/>
</dbReference>
<keyword evidence="5" id="KW-0804">Transcription</keyword>
<dbReference type="InterPro" id="IPR015358">
    <property type="entry name" value="Tscrpt_reg_MerR_DNA-bd"/>
</dbReference>
<dbReference type="SUPFAM" id="SSF46955">
    <property type="entry name" value="Putative DNA-binding domain"/>
    <property type="match status" value="1"/>
</dbReference>
<dbReference type="CDD" id="cd01108">
    <property type="entry name" value="HTH_CueR"/>
    <property type="match status" value="1"/>
</dbReference>
<dbReference type="PANTHER" id="PTHR30204">
    <property type="entry name" value="REDOX-CYCLING DRUG-SENSING TRANSCRIPTIONAL ACTIVATOR SOXR"/>
    <property type="match status" value="1"/>
</dbReference>
<accession>A0AAP3XQP0</accession>
<sequence length="140" mass="15284">MSGLNIGQAAARSGLPPKTIRYYEEIGLLPAPARSEAGYRRYGERDLATLAFIQRARSLGFSVEDCRGLLALWQDRGRASAEVKSLALARIEDIEAKIAELRAMRDTLADLAERCHGDERPDCPILSDLARAGEGKGGRD</sequence>
<dbReference type="InterPro" id="IPR011789">
    <property type="entry name" value="CueR"/>
</dbReference>
<keyword evidence="3" id="KW-0805">Transcription regulation</keyword>
<feature type="coiled-coil region" evidence="6">
    <location>
        <begin position="84"/>
        <end position="114"/>
    </location>
</feature>
<dbReference type="PROSITE" id="PS50937">
    <property type="entry name" value="HTH_MERR_2"/>
    <property type="match status" value="1"/>
</dbReference>
<evidence type="ECO:0000256" key="4">
    <source>
        <dbReference type="ARBA" id="ARBA00023125"/>
    </source>
</evidence>
<comment type="subcellular location">
    <subcellularLocation>
        <location evidence="1">Cytoplasm</location>
    </subcellularLocation>
</comment>
<evidence type="ECO:0000313" key="8">
    <source>
        <dbReference type="EMBL" id="MDF1585192.1"/>
    </source>
</evidence>
<dbReference type="InterPro" id="IPR047057">
    <property type="entry name" value="MerR_fam"/>
</dbReference>
<evidence type="ECO:0000256" key="3">
    <source>
        <dbReference type="ARBA" id="ARBA00023015"/>
    </source>
</evidence>
<evidence type="ECO:0000256" key="5">
    <source>
        <dbReference type="ARBA" id="ARBA00023163"/>
    </source>
</evidence>
<dbReference type="GO" id="GO:0045893">
    <property type="term" value="P:positive regulation of DNA-templated transcription"/>
    <property type="evidence" value="ECO:0007669"/>
    <property type="project" value="InterPro"/>
</dbReference>
<gene>
    <name evidence="8" type="primary">cueR</name>
    <name evidence="8" type="ORF">PZ740_02195</name>
</gene>
<dbReference type="InterPro" id="IPR009061">
    <property type="entry name" value="DNA-bd_dom_put_sf"/>
</dbReference>
<dbReference type="Pfam" id="PF09278">
    <property type="entry name" value="MerR-DNA-bind"/>
    <property type="match status" value="1"/>
</dbReference>
<dbReference type="Proteomes" id="UP001301140">
    <property type="component" value="Unassembled WGS sequence"/>
</dbReference>
<keyword evidence="2" id="KW-0963">Cytoplasm</keyword>
<dbReference type="EMBL" id="JARGEQ010000013">
    <property type="protein sequence ID" value="MDF1585192.1"/>
    <property type="molecule type" value="Genomic_DNA"/>
</dbReference>
<dbReference type="NCBIfam" id="TIGR02044">
    <property type="entry name" value="CueR"/>
    <property type="match status" value="1"/>
</dbReference>
<comment type="caution">
    <text evidence="8">The sequence shown here is derived from an EMBL/GenBank/DDBJ whole genome shotgun (WGS) entry which is preliminary data.</text>
</comment>
<dbReference type="GO" id="GO:0005737">
    <property type="term" value="C:cytoplasm"/>
    <property type="evidence" value="ECO:0007669"/>
    <property type="project" value="UniProtKB-SubCell"/>
</dbReference>
<evidence type="ECO:0000256" key="6">
    <source>
        <dbReference type="SAM" id="Coils"/>
    </source>
</evidence>
<dbReference type="GO" id="GO:0003677">
    <property type="term" value="F:DNA binding"/>
    <property type="evidence" value="ECO:0007669"/>
    <property type="project" value="UniProtKB-KW"/>
</dbReference>
<dbReference type="Pfam" id="PF00376">
    <property type="entry name" value="MerR"/>
    <property type="match status" value="1"/>
</dbReference>
<feature type="domain" description="HTH merR-type" evidence="7">
    <location>
        <begin position="3"/>
        <end position="72"/>
    </location>
</feature>
<dbReference type="AlphaFoldDB" id="A0AAP3XQP0"/>
<dbReference type="GO" id="GO:0003700">
    <property type="term" value="F:DNA-binding transcription factor activity"/>
    <property type="evidence" value="ECO:0007669"/>
    <property type="project" value="InterPro"/>
</dbReference>
<keyword evidence="4" id="KW-0238">DNA-binding</keyword>
<dbReference type="PRINTS" id="PR00040">
    <property type="entry name" value="HTHMERR"/>
</dbReference>
<reference evidence="8 9" key="1">
    <citation type="submission" date="2023-03" db="EMBL/GenBank/DDBJ databases">
        <title>YIM 152171 draft genome.</title>
        <authorList>
            <person name="Yang Z."/>
        </authorList>
    </citation>
    <scope>NUCLEOTIDE SEQUENCE [LARGE SCALE GENOMIC DNA]</scope>
    <source>
        <strain evidence="8 9">YIM 152171</strain>
    </source>
</reference>